<proteinExistence type="predicted"/>
<evidence type="ECO:0000313" key="4">
    <source>
        <dbReference type="Proteomes" id="UP000237105"/>
    </source>
</evidence>
<dbReference type="AlphaFoldDB" id="A0A2P5BC87"/>
<dbReference type="Gene3D" id="3.30.70.2890">
    <property type="entry name" value="XS domain"/>
    <property type="match status" value="1"/>
</dbReference>
<dbReference type="EMBL" id="JXTB01000312">
    <property type="protein sequence ID" value="PON46400.1"/>
    <property type="molecule type" value="Genomic_DNA"/>
</dbReference>
<dbReference type="Proteomes" id="UP000237105">
    <property type="component" value="Unassembled WGS sequence"/>
</dbReference>
<dbReference type="Pfam" id="PF03468">
    <property type="entry name" value="XS"/>
    <property type="match status" value="1"/>
</dbReference>
<reference evidence="4" key="1">
    <citation type="submission" date="2016-06" db="EMBL/GenBank/DDBJ databases">
        <title>Parallel loss of symbiosis genes in relatives of nitrogen-fixing non-legume Parasponia.</title>
        <authorList>
            <person name="Van Velzen R."/>
            <person name="Holmer R."/>
            <person name="Bu F."/>
            <person name="Rutten L."/>
            <person name="Van Zeijl A."/>
            <person name="Liu W."/>
            <person name="Santuari L."/>
            <person name="Cao Q."/>
            <person name="Sharma T."/>
            <person name="Shen D."/>
            <person name="Roswanjaya Y."/>
            <person name="Wardhani T."/>
            <person name="Kalhor M.S."/>
            <person name="Jansen J."/>
            <person name="Van den Hoogen J."/>
            <person name="Gungor B."/>
            <person name="Hartog M."/>
            <person name="Hontelez J."/>
            <person name="Verver J."/>
            <person name="Yang W.-C."/>
            <person name="Schijlen E."/>
            <person name="Repin R."/>
            <person name="Schilthuizen M."/>
            <person name="Schranz E."/>
            <person name="Heidstra R."/>
            <person name="Miyata K."/>
            <person name="Fedorova E."/>
            <person name="Kohlen W."/>
            <person name="Bisseling T."/>
            <person name="Smit S."/>
            <person name="Geurts R."/>
        </authorList>
    </citation>
    <scope>NUCLEOTIDE SEQUENCE [LARGE SCALE GENOMIC DNA]</scope>
    <source>
        <strain evidence="4">cv. WU1-14</strain>
    </source>
</reference>
<accession>A0A2P5BC87</accession>
<gene>
    <name evidence="3" type="ORF">PanWU01x14_252050</name>
</gene>
<dbReference type="STRING" id="3476.A0A2P5BC87"/>
<keyword evidence="4" id="KW-1185">Reference proteome</keyword>
<dbReference type="InterPro" id="IPR038588">
    <property type="entry name" value="XS_domain_sf"/>
</dbReference>
<protein>
    <submittedName>
        <fullName evidence="3">XS domain containing protein</fullName>
    </submittedName>
</protein>
<feature type="domain" description="XS" evidence="2">
    <location>
        <begin position="978"/>
        <end position="1107"/>
    </location>
</feature>
<sequence>MDYRRSEGFIRQSSASRLRDQHRLEPVPDSYENLNRREAAAAASHWPRRSVSPHGLPQDAGVSQRTTSIERRDYGLPLDRGRSSRVRSRSPQPLVSGDPRKRRHFDDGVGISPTPSTELRQRREFTETSNLNVNNDDDDADLPARRVYGYEPGDPRYSKDEFNDIILSAGDKHRALGQKSVAVEEGVARGSYRSPQNLGPASVYGDVSGNLSSFSRTMDTQHFEHGRLQYQDPVALSKLPVTQSYKDGEKPMFHLGDALYHRVSGSNSKGPASSSPETSRSEFLAYQDGLRLPHINEFKSSTKLTEAKGLSAYKERLILDSARDAEGGQENPFFYPRACSPDRGEHENYFFPKSREMVDDRGYPADDLHKMMSPRGQLDYTHTQIIYDHRDMSRPSIARPLTDRNASIDDPREYLRKGITCYNPALEKPSDLDYLDMRRTSHISKQDGEYSGSKFTAGLGRTVSQDHEILHLGASKDHQILGLEADYGFGRNAGPQFQEERVLRTPVSKYETEMYRHNARQQNVRDEHVYIARVHNVMDEAEYETEMHRHNARVQNVRDEHGIYNSRLQIARDEAEYGTEIHRHNARVQNVRDERGVYNSRLQNVVDEAEYGTEMRRHNARVLNVRDERGIYNARLQNLGDENGIYNARVQNVKEEHGIYNTRMHNVRSEHGIYNHRVHNVRDEHGTYKSQDRVVKGRYAKEEVGTYNSRTTTSGKLYSARQFQDVHKNNAEWINKEMSGLYTSRTTGFEHTGYRKAERNHDGLDHHEDFVSDGWHSSQELPHARKHSIGFYKHYGRHIKGRRRPGYSSHYNNSQHYDRKNHLYGQHKFGKRNDGYYEDLHADEDKNDGNPSEYWVIPEESEPNEDSEEFKQLVHEAFLKYAKKLNVNSAVQRRYREEGKAGSLFCIVCGRSVSKEFMDTQRLVTHAYMSHKAGLRSEHLGLHKAICVMLGWSTVVPNETITWVPQILPKSEAFAQKEDLIIWPPVIVIHNVSLSYNNPEKWKVVTVEALEAFIRGKGLIRGRIKVCLGKPADQSVMVVKFLGTFTGLGDAEKLHKYLAEHKHGRVDFELATSNNGGTSIIIETGIQGGKVEEHILYGYLGISEDLDKVDFNTRNTCLIKSKMDIQDLADAPVKPEDLAA</sequence>
<dbReference type="GO" id="GO:0031047">
    <property type="term" value="P:regulatory ncRNA-mediated gene silencing"/>
    <property type="evidence" value="ECO:0007669"/>
    <property type="project" value="InterPro"/>
</dbReference>
<evidence type="ECO:0000256" key="1">
    <source>
        <dbReference type="SAM" id="MobiDB-lite"/>
    </source>
</evidence>
<dbReference type="InterPro" id="IPR005380">
    <property type="entry name" value="XS_domain"/>
</dbReference>
<organism evidence="3 4">
    <name type="scientific">Parasponia andersonii</name>
    <name type="common">Sponia andersonii</name>
    <dbReference type="NCBI Taxonomy" id="3476"/>
    <lineage>
        <taxon>Eukaryota</taxon>
        <taxon>Viridiplantae</taxon>
        <taxon>Streptophyta</taxon>
        <taxon>Embryophyta</taxon>
        <taxon>Tracheophyta</taxon>
        <taxon>Spermatophyta</taxon>
        <taxon>Magnoliopsida</taxon>
        <taxon>eudicotyledons</taxon>
        <taxon>Gunneridae</taxon>
        <taxon>Pentapetalae</taxon>
        <taxon>rosids</taxon>
        <taxon>fabids</taxon>
        <taxon>Rosales</taxon>
        <taxon>Cannabaceae</taxon>
        <taxon>Parasponia</taxon>
    </lineage>
</organism>
<feature type="compositionally biased region" description="Basic and acidic residues" evidence="1">
    <location>
        <begin position="17"/>
        <end position="26"/>
    </location>
</feature>
<feature type="region of interest" description="Disordered" evidence="1">
    <location>
        <begin position="1"/>
        <end position="144"/>
    </location>
</feature>
<name>A0A2P5BC87_PARAD</name>
<evidence type="ECO:0000313" key="3">
    <source>
        <dbReference type="EMBL" id="PON46400.1"/>
    </source>
</evidence>
<evidence type="ECO:0000259" key="2">
    <source>
        <dbReference type="Pfam" id="PF03468"/>
    </source>
</evidence>
<dbReference type="OrthoDB" id="777694at2759"/>
<dbReference type="PANTHER" id="PTHR46619:SF4">
    <property type="entry name" value="XS DOMAIN-CONTAINING PROTEIN-RELATED"/>
    <property type="match status" value="1"/>
</dbReference>
<dbReference type="PANTHER" id="PTHR46619">
    <property type="entry name" value="RNA RECOGNITION MOTIF XS DOMAIN PROTEIN-RELATED"/>
    <property type="match status" value="1"/>
</dbReference>
<comment type="caution">
    <text evidence="3">The sequence shown here is derived from an EMBL/GenBank/DDBJ whole genome shotgun (WGS) entry which is preliminary data.</text>
</comment>
<feature type="compositionally biased region" description="Basic and acidic residues" evidence="1">
    <location>
        <begin position="68"/>
        <end position="82"/>
    </location>
</feature>